<sequence length="260" mass="30306">MSEFLRVEVESLQPSNEDLNDQNSANNEETLLNEEKQNEKEILSIAKSQPQTRSQRRKFEEARRKTDGKRKNEIKRDLWKLSSLETFEFDIQFEVGAIINLAQQYPEAFQEYDDETPRNDPVAFLWVSRSEPKKQFIEKTKRDNSDETKRTKRKRGANNDESGLNSNDEDAFANQSIGLKPGGVARRTSSTTEYDYISDCKNNKVAKRNRKTSTALPRIEDLPFSGIIYESVVFNEDDFLTFEEFARRTKTNINHDEKEK</sequence>
<reference evidence="2" key="1">
    <citation type="submission" date="2021-01" db="EMBL/GenBank/DDBJ databases">
        <authorList>
            <person name="Corre E."/>
            <person name="Pelletier E."/>
            <person name="Niang G."/>
            <person name="Scheremetjew M."/>
            <person name="Finn R."/>
            <person name="Kale V."/>
            <person name="Holt S."/>
            <person name="Cochrane G."/>
            <person name="Meng A."/>
            <person name="Brown T."/>
            <person name="Cohen L."/>
        </authorList>
    </citation>
    <scope>NUCLEOTIDE SEQUENCE</scope>
    <source>
        <strain evidence="2">CCMP1510</strain>
    </source>
</reference>
<feature type="compositionally biased region" description="Basic and acidic residues" evidence="1">
    <location>
        <begin position="33"/>
        <end position="42"/>
    </location>
</feature>
<gene>
    <name evidence="2" type="ORF">ALAG00032_LOCUS10048</name>
</gene>
<organism evidence="2">
    <name type="scientific">Aureoumbra lagunensis</name>
    <dbReference type="NCBI Taxonomy" id="44058"/>
    <lineage>
        <taxon>Eukaryota</taxon>
        <taxon>Sar</taxon>
        <taxon>Stramenopiles</taxon>
        <taxon>Ochrophyta</taxon>
        <taxon>Pelagophyceae</taxon>
        <taxon>Pelagomonadales</taxon>
        <taxon>Aureoumbra</taxon>
    </lineage>
</organism>
<protein>
    <submittedName>
        <fullName evidence="2">Uncharacterized protein</fullName>
    </submittedName>
</protein>
<feature type="region of interest" description="Disordered" evidence="1">
    <location>
        <begin position="136"/>
        <end position="185"/>
    </location>
</feature>
<feature type="compositionally biased region" description="Polar residues" evidence="1">
    <location>
        <begin position="12"/>
        <end position="30"/>
    </location>
</feature>
<dbReference type="AlphaFoldDB" id="A0A7S3NM10"/>
<proteinExistence type="predicted"/>
<accession>A0A7S3NM10</accession>
<dbReference type="EMBL" id="HBIJ01015020">
    <property type="protein sequence ID" value="CAE0369285.1"/>
    <property type="molecule type" value="Transcribed_RNA"/>
</dbReference>
<feature type="region of interest" description="Disordered" evidence="1">
    <location>
        <begin position="1"/>
        <end position="72"/>
    </location>
</feature>
<feature type="compositionally biased region" description="Basic and acidic residues" evidence="1">
    <location>
        <begin position="57"/>
        <end position="72"/>
    </location>
</feature>
<name>A0A7S3NM10_9STRA</name>
<evidence type="ECO:0000256" key="1">
    <source>
        <dbReference type="SAM" id="MobiDB-lite"/>
    </source>
</evidence>
<feature type="compositionally biased region" description="Basic and acidic residues" evidence="1">
    <location>
        <begin position="136"/>
        <end position="149"/>
    </location>
</feature>
<evidence type="ECO:0000313" key="2">
    <source>
        <dbReference type="EMBL" id="CAE0369285.1"/>
    </source>
</evidence>